<proteinExistence type="predicted"/>
<dbReference type="AlphaFoldDB" id="A0A2W1NA68"/>
<keyword evidence="2" id="KW-1185">Reference proteome</keyword>
<accession>A0A2W1NA68</accession>
<dbReference type="Proteomes" id="UP000249248">
    <property type="component" value="Unassembled WGS sequence"/>
</dbReference>
<reference evidence="1 2" key="1">
    <citation type="submission" date="2018-06" db="EMBL/GenBank/DDBJ databases">
        <title>The draft genome sequence of Crocinitomix sp. SM1701.</title>
        <authorList>
            <person name="Zhang X."/>
        </authorList>
    </citation>
    <scope>NUCLEOTIDE SEQUENCE [LARGE SCALE GENOMIC DNA]</scope>
    <source>
        <strain evidence="1 2">SM1701</strain>
    </source>
</reference>
<dbReference type="OrthoDB" id="9797506at2"/>
<gene>
    <name evidence="1" type="ORF">DNU06_15555</name>
</gene>
<sequence>MKNNILFLFLLITIISCKEKNAKSSTNESIPKETTNEKIYNGTGNVTQGLAETQIKSLISCNQGGSRISGVGEIKDDLGNSWTVPGINHFNETTKASDLYNECNSITPNNLSEIDMNSVPVFEIDSDGEIITGYLFADNYFELYINGKLIAVDPIPFTPFNSNIVKFKVKKPYTIAVKLIDWEEHLGLGSENNRGKDFHPGDGGFIASFSDGTITNSKWKAQTFYTAPISDLSCLSEIGEKRISSNCSTDGVDNGTAFYGIHWKIPENSFDVTFNDSQWPNATTYTEDEIGVNNKKAYMNFIEKFSGKGAEFIWSTNVVLDNEVIVRYKVE</sequence>
<dbReference type="PROSITE" id="PS51257">
    <property type="entry name" value="PROKAR_LIPOPROTEIN"/>
    <property type="match status" value="1"/>
</dbReference>
<dbReference type="Gene3D" id="2.60.120.260">
    <property type="entry name" value="Galactose-binding domain-like"/>
    <property type="match status" value="1"/>
</dbReference>
<organism evidence="1 2">
    <name type="scientific">Putridiphycobacter roseus</name>
    <dbReference type="NCBI Taxonomy" id="2219161"/>
    <lineage>
        <taxon>Bacteria</taxon>
        <taxon>Pseudomonadati</taxon>
        <taxon>Bacteroidota</taxon>
        <taxon>Flavobacteriia</taxon>
        <taxon>Flavobacteriales</taxon>
        <taxon>Crocinitomicaceae</taxon>
        <taxon>Putridiphycobacter</taxon>
    </lineage>
</organism>
<comment type="caution">
    <text evidence="1">The sequence shown here is derived from an EMBL/GenBank/DDBJ whole genome shotgun (WGS) entry which is preliminary data.</text>
</comment>
<name>A0A2W1NA68_9FLAO</name>
<dbReference type="RefSeq" id="WP_111064425.1">
    <property type="nucleotide sequence ID" value="NZ_JBHUCU010000012.1"/>
</dbReference>
<evidence type="ECO:0000313" key="2">
    <source>
        <dbReference type="Proteomes" id="UP000249248"/>
    </source>
</evidence>
<dbReference type="EMBL" id="QKSB01000014">
    <property type="protein sequence ID" value="PZE15923.1"/>
    <property type="molecule type" value="Genomic_DNA"/>
</dbReference>
<evidence type="ECO:0000313" key="1">
    <source>
        <dbReference type="EMBL" id="PZE15923.1"/>
    </source>
</evidence>
<protein>
    <submittedName>
        <fullName evidence="1">Uncharacterized protein</fullName>
    </submittedName>
</protein>